<dbReference type="AlphaFoldDB" id="A0A9Q1L6L1"/>
<dbReference type="Proteomes" id="UP001152561">
    <property type="component" value="Unassembled WGS sequence"/>
</dbReference>
<dbReference type="EMBL" id="JAJAGQ010000023">
    <property type="protein sequence ID" value="KAJ8528217.1"/>
    <property type="molecule type" value="Genomic_DNA"/>
</dbReference>
<dbReference type="InterPro" id="IPR003613">
    <property type="entry name" value="Ubox_domain"/>
</dbReference>
<protein>
    <recommendedName>
        <fullName evidence="4">RING-type E3 ubiquitin transferase</fullName>
        <ecNumber evidence="4">2.3.2.27</ecNumber>
    </recommendedName>
</protein>
<dbReference type="InterPro" id="IPR011009">
    <property type="entry name" value="Kinase-like_dom_sf"/>
</dbReference>
<evidence type="ECO:0000259" key="14">
    <source>
        <dbReference type="PROSITE" id="PS51698"/>
    </source>
</evidence>
<sequence length="707" mass="79427">MKVKVDEDTGGSPVLSLATITVAVAVKSAEGRGSQRAVKWAVEKLFPKAHRFIFIHVMPTITTIPTPSGEYIPVDGLDANVVKLYTEDKRAKCEEIFIPFKDLCKRRNVETLVLEGNNPATMLLKYVNDSGIKSLVLGSFFPSYFARKLKVSSVPSIILKHAPEFCDIYVVSSNKLMTNSINPLLAAESDLRTINKQQSSASSASAESVFHNRSSSLASSHLNFPTFVDGNSSNYVSPQHKHNRNLEDVTIGLQAVKGCHSSTYSEQSDIQDEVERLRLELQNSTALYNQTCEDLIHARNKVQLFSSQYLEESGKVNAAKKREENLRKIAAEEKEKHMEAEKEVEIARKLLSQEVYGRQIAELKALEQSLEKKKIVDALLSSDGRYRRFTREEIEVATDYFSESKMIGEGAYGKVYKGDLDHTPVAIKVLCSDASEKKEEFLKEVEVLSQLHHPHIVLLLGACPEKGCLVYEYMENGNLENYILERNSKPFPWFSRFRILFEVACALAFLHNSKPEPIIHRDMKPGNILLDKNLVCKIGDVGLAKIMSDVVPESITEYRNSVLAGTFAYMDPEYQRTGTLRPKSDLYAFGIIILQLLAAHRLNGLITKFENAVYSNSLVDILDNSVPDWPLVEAEELARMALKCCKLRCRERPDLETEVLPLLKRLAEFADMHTNVDKNLIDAPSPYLCPILQEVMEDPQIAADGFT</sequence>
<keyword evidence="12" id="KW-0175">Coiled coil</keyword>
<dbReference type="SUPFAM" id="SSF56112">
    <property type="entry name" value="Protein kinase-like (PK-like)"/>
    <property type="match status" value="1"/>
</dbReference>
<dbReference type="FunFam" id="3.30.200.20:FF:000162">
    <property type="entry name" value="Adenine nucleotide alpha hydrolase-like domain kinase"/>
    <property type="match status" value="1"/>
</dbReference>
<keyword evidence="10 11" id="KW-0067">ATP-binding</keyword>
<evidence type="ECO:0000256" key="12">
    <source>
        <dbReference type="SAM" id="Coils"/>
    </source>
</evidence>
<dbReference type="Gene3D" id="3.40.50.620">
    <property type="entry name" value="HUPs"/>
    <property type="match status" value="1"/>
</dbReference>
<keyword evidence="8" id="KW-0418">Kinase</keyword>
<evidence type="ECO:0000259" key="13">
    <source>
        <dbReference type="PROSITE" id="PS50011"/>
    </source>
</evidence>
<dbReference type="PROSITE" id="PS50011">
    <property type="entry name" value="PROTEIN_KINASE_DOM"/>
    <property type="match status" value="1"/>
</dbReference>
<evidence type="ECO:0000256" key="9">
    <source>
        <dbReference type="ARBA" id="ARBA00022786"/>
    </source>
</evidence>
<dbReference type="InterPro" id="IPR000719">
    <property type="entry name" value="Prot_kinase_dom"/>
</dbReference>
<feature type="binding site" evidence="11">
    <location>
        <position position="428"/>
    </location>
    <ligand>
        <name>ATP</name>
        <dbReference type="ChEBI" id="CHEBI:30616"/>
    </ligand>
</feature>
<dbReference type="GO" id="GO:0004674">
    <property type="term" value="F:protein serine/threonine kinase activity"/>
    <property type="evidence" value="ECO:0007669"/>
    <property type="project" value="UniProtKB-KW"/>
</dbReference>
<evidence type="ECO:0000256" key="6">
    <source>
        <dbReference type="ARBA" id="ARBA00022679"/>
    </source>
</evidence>
<evidence type="ECO:0000256" key="10">
    <source>
        <dbReference type="ARBA" id="ARBA00022840"/>
    </source>
</evidence>
<dbReference type="Gene3D" id="1.10.510.10">
    <property type="entry name" value="Transferase(Phosphotransferase) domain 1"/>
    <property type="match status" value="1"/>
</dbReference>
<evidence type="ECO:0000256" key="8">
    <source>
        <dbReference type="ARBA" id="ARBA00022777"/>
    </source>
</evidence>
<dbReference type="InterPro" id="IPR014729">
    <property type="entry name" value="Rossmann-like_a/b/a_fold"/>
</dbReference>
<evidence type="ECO:0000256" key="1">
    <source>
        <dbReference type="ARBA" id="ARBA00000900"/>
    </source>
</evidence>
<comment type="catalytic activity">
    <reaction evidence="1">
        <text>S-ubiquitinyl-[E2 ubiquitin-conjugating enzyme]-L-cysteine + [acceptor protein]-L-lysine = [E2 ubiquitin-conjugating enzyme]-L-cysteine + N(6)-ubiquitinyl-[acceptor protein]-L-lysine.</text>
        <dbReference type="EC" id="2.3.2.27"/>
    </reaction>
</comment>
<evidence type="ECO:0000313" key="16">
    <source>
        <dbReference type="Proteomes" id="UP001152561"/>
    </source>
</evidence>
<evidence type="ECO:0000256" key="11">
    <source>
        <dbReference type="PROSITE-ProRule" id="PRU10141"/>
    </source>
</evidence>
<evidence type="ECO:0000256" key="3">
    <source>
        <dbReference type="ARBA" id="ARBA00004906"/>
    </source>
</evidence>
<comment type="pathway">
    <text evidence="3">Protein modification; protein ubiquitination.</text>
</comment>
<dbReference type="InterPro" id="IPR017441">
    <property type="entry name" value="Protein_kinase_ATP_BS"/>
</dbReference>
<evidence type="ECO:0000256" key="2">
    <source>
        <dbReference type="ARBA" id="ARBA00003861"/>
    </source>
</evidence>
<reference evidence="16" key="1">
    <citation type="journal article" date="2023" name="Proc. Natl. Acad. Sci. U.S.A.">
        <title>Genomic and structural basis for evolution of tropane alkaloid biosynthesis.</title>
        <authorList>
            <person name="Wanga Y.-J."/>
            <person name="Taina T."/>
            <person name="Yua J.-Y."/>
            <person name="Lia J."/>
            <person name="Xua B."/>
            <person name="Chenc J."/>
            <person name="D'Auriad J.C."/>
            <person name="Huanga J.-P."/>
            <person name="Huanga S.-X."/>
        </authorList>
    </citation>
    <scope>NUCLEOTIDE SEQUENCE [LARGE SCALE GENOMIC DNA]</scope>
    <source>
        <strain evidence="16">cv. KIB-2019</strain>
    </source>
</reference>
<dbReference type="Pfam" id="PF07714">
    <property type="entry name" value="PK_Tyr_Ser-Thr"/>
    <property type="match status" value="1"/>
</dbReference>
<comment type="caution">
    <text evidence="15">The sequence shown here is derived from an EMBL/GenBank/DDBJ whole genome shotgun (WGS) entry which is preliminary data.</text>
</comment>
<feature type="coiled-coil region" evidence="12">
    <location>
        <begin position="316"/>
        <end position="350"/>
    </location>
</feature>
<evidence type="ECO:0000256" key="7">
    <source>
        <dbReference type="ARBA" id="ARBA00022741"/>
    </source>
</evidence>
<dbReference type="EC" id="2.3.2.27" evidence="4"/>
<gene>
    <name evidence="15" type="ORF">K7X08_021909</name>
</gene>
<evidence type="ECO:0000256" key="5">
    <source>
        <dbReference type="ARBA" id="ARBA00022527"/>
    </source>
</evidence>
<dbReference type="PROSITE" id="PS00108">
    <property type="entry name" value="PROTEIN_KINASE_ST"/>
    <property type="match status" value="1"/>
</dbReference>
<dbReference type="InterPro" id="IPR001245">
    <property type="entry name" value="Ser-Thr/Tyr_kinase_cat_dom"/>
</dbReference>
<dbReference type="InterPro" id="IPR013083">
    <property type="entry name" value="Znf_RING/FYVE/PHD"/>
</dbReference>
<dbReference type="PROSITE" id="PS51698">
    <property type="entry name" value="U_BOX"/>
    <property type="match status" value="1"/>
</dbReference>
<feature type="domain" description="U-box" evidence="14">
    <location>
        <begin position="682"/>
        <end position="707"/>
    </location>
</feature>
<dbReference type="PANTHER" id="PTHR45647:SF59">
    <property type="entry name" value="U-BOX DOMAIN-CONTAINING PROTEIN 34-LIKE ISOFORM X1"/>
    <property type="match status" value="1"/>
</dbReference>
<dbReference type="SMART" id="SM00220">
    <property type="entry name" value="S_TKc"/>
    <property type="match status" value="1"/>
</dbReference>
<dbReference type="GO" id="GO:0005524">
    <property type="term" value="F:ATP binding"/>
    <property type="evidence" value="ECO:0007669"/>
    <property type="project" value="UniProtKB-UniRule"/>
</dbReference>
<accession>A0A9Q1L6L1</accession>
<evidence type="ECO:0000256" key="4">
    <source>
        <dbReference type="ARBA" id="ARBA00012483"/>
    </source>
</evidence>
<keyword evidence="5" id="KW-0723">Serine/threonine-protein kinase</keyword>
<dbReference type="PANTHER" id="PTHR45647">
    <property type="entry name" value="OS02G0152300 PROTEIN"/>
    <property type="match status" value="1"/>
</dbReference>
<dbReference type="GO" id="GO:0016567">
    <property type="term" value="P:protein ubiquitination"/>
    <property type="evidence" value="ECO:0007669"/>
    <property type="project" value="InterPro"/>
</dbReference>
<comment type="function">
    <text evidence="2">Functions as an E3 ubiquitin ligase.</text>
</comment>
<organism evidence="15 16">
    <name type="scientific">Anisodus acutangulus</name>
    <dbReference type="NCBI Taxonomy" id="402998"/>
    <lineage>
        <taxon>Eukaryota</taxon>
        <taxon>Viridiplantae</taxon>
        <taxon>Streptophyta</taxon>
        <taxon>Embryophyta</taxon>
        <taxon>Tracheophyta</taxon>
        <taxon>Spermatophyta</taxon>
        <taxon>Magnoliopsida</taxon>
        <taxon>eudicotyledons</taxon>
        <taxon>Gunneridae</taxon>
        <taxon>Pentapetalae</taxon>
        <taxon>asterids</taxon>
        <taxon>lamiids</taxon>
        <taxon>Solanales</taxon>
        <taxon>Solanaceae</taxon>
        <taxon>Solanoideae</taxon>
        <taxon>Hyoscyameae</taxon>
        <taxon>Anisodus</taxon>
    </lineage>
</organism>
<dbReference type="PROSITE" id="PS00107">
    <property type="entry name" value="PROTEIN_KINASE_ATP"/>
    <property type="match status" value="1"/>
</dbReference>
<dbReference type="Gene3D" id="3.30.40.10">
    <property type="entry name" value="Zinc/RING finger domain, C3HC4 (zinc finger)"/>
    <property type="match status" value="1"/>
</dbReference>
<dbReference type="SUPFAM" id="SSF52402">
    <property type="entry name" value="Adenine nucleotide alpha hydrolases-like"/>
    <property type="match status" value="1"/>
</dbReference>
<feature type="domain" description="Protein kinase" evidence="13">
    <location>
        <begin position="401"/>
        <end position="663"/>
    </location>
</feature>
<keyword evidence="16" id="KW-1185">Reference proteome</keyword>
<keyword evidence="9" id="KW-0833">Ubl conjugation pathway</keyword>
<keyword evidence="7 11" id="KW-0547">Nucleotide-binding</keyword>
<dbReference type="Gene3D" id="3.30.200.20">
    <property type="entry name" value="Phosphorylase Kinase, domain 1"/>
    <property type="match status" value="1"/>
</dbReference>
<keyword evidence="6" id="KW-0808">Transferase</keyword>
<evidence type="ECO:0000313" key="15">
    <source>
        <dbReference type="EMBL" id="KAJ8528217.1"/>
    </source>
</evidence>
<proteinExistence type="predicted"/>
<dbReference type="OrthoDB" id="10064100at2759"/>
<name>A0A9Q1L6L1_9SOLA</name>
<dbReference type="CDD" id="cd01989">
    <property type="entry name" value="USP_STK_Ubox_N"/>
    <property type="match status" value="1"/>
</dbReference>
<dbReference type="SUPFAM" id="SSF57850">
    <property type="entry name" value="RING/U-box"/>
    <property type="match status" value="1"/>
</dbReference>
<dbReference type="GO" id="GO:0061630">
    <property type="term" value="F:ubiquitin protein ligase activity"/>
    <property type="evidence" value="ECO:0007669"/>
    <property type="project" value="UniProtKB-EC"/>
</dbReference>
<dbReference type="InterPro" id="IPR008271">
    <property type="entry name" value="Ser/Thr_kinase_AS"/>
</dbReference>
<dbReference type="InterPro" id="IPR051348">
    <property type="entry name" value="U-box_ubiquitin_ligases"/>
</dbReference>